<evidence type="ECO:0000313" key="5">
    <source>
        <dbReference type="RefSeq" id="XP_005180967.1"/>
    </source>
</evidence>
<dbReference type="PANTHER" id="PTHR46536:SF3">
    <property type="entry name" value="ARF7 EFFECTOR PROTEIN C-TERMINAL DOMAIN-CONTAINING PROTEIN"/>
    <property type="match status" value="1"/>
</dbReference>
<feature type="domain" description="ARF7 effector protein C-terminal" evidence="2">
    <location>
        <begin position="36"/>
        <end position="118"/>
    </location>
</feature>
<feature type="region of interest" description="Disordered" evidence="1">
    <location>
        <begin position="1"/>
        <end position="20"/>
    </location>
</feature>
<dbReference type="InterPro" id="IPR029264">
    <property type="entry name" value="ARF7EP_C"/>
</dbReference>
<protein>
    <submittedName>
        <fullName evidence="5">ARL14 effector protein</fullName>
    </submittedName>
</protein>
<reference evidence="3" key="1">
    <citation type="submission" date="2020-05" db="UniProtKB">
        <authorList>
            <consortium name="EnsemblMetazoa"/>
        </authorList>
    </citation>
    <scope>IDENTIFICATION</scope>
    <source>
        <strain evidence="3">Aabys</strain>
    </source>
</reference>
<dbReference type="EnsemblMetazoa" id="MDOA013501-RA">
    <property type="protein sequence ID" value="MDOA013501-PA"/>
    <property type="gene ID" value="MDOA013501"/>
</dbReference>
<evidence type="ECO:0000256" key="1">
    <source>
        <dbReference type="SAM" id="MobiDB-lite"/>
    </source>
</evidence>
<dbReference type="RefSeq" id="XP_005180967.1">
    <property type="nucleotide sequence ID" value="XM_005180910.3"/>
</dbReference>
<sequence length="135" mass="15972">MDTDTDLSESTGLRMSLRERPRKLHAERRLRSDDLSYLDDYETEKTSRPEKRKLKRKLNANTRCLYDEDGRMRHNGKDVCDCMDDECPGCWYECENCGSTKCGVQCRVHRKFYYESITFDGKDATIRNKHFPVTK</sequence>
<evidence type="ECO:0000313" key="4">
    <source>
        <dbReference type="Proteomes" id="UP001652621"/>
    </source>
</evidence>
<dbReference type="PANTHER" id="PTHR46536">
    <property type="entry name" value="ARL14 EFFECTOR PROTEIN"/>
    <property type="match status" value="1"/>
</dbReference>
<dbReference type="STRING" id="7370.A0A1I8NBD8"/>
<dbReference type="VEuPathDB" id="VectorBase:MDOMA2_004361"/>
<reference evidence="5" key="2">
    <citation type="submission" date="2025-04" db="UniProtKB">
        <authorList>
            <consortium name="RefSeq"/>
        </authorList>
    </citation>
    <scope>IDENTIFICATION</scope>
    <source>
        <strain evidence="5">Aabys</strain>
    </source>
</reference>
<dbReference type="OrthoDB" id="5984406at2759"/>
<keyword evidence="4" id="KW-1185">Reference proteome</keyword>
<dbReference type="Pfam" id="PF14949">
    <property type="entry name" value="ARF7EP_C"/>
    <property type="match status" value="1"/>
</dbReference>
<dbReference type="GeneID" id="101893800"/>
<dbReference type="KEGG" id="mde:101893800"/>
<evidence type="ECO:0000313" key="3">
    <source>
        <dbReference type="EnsemblMetazoa" id="MDOA013501-PA"/>
    </source>
</evidence>
<organism evidence="3">
    <name type="scientific">Musca domestica</name>
    <name type="common">House fly</name>
    <dbReference type="NCBI Taxonomy" id="7370"/>
    <lineage>
        <taxon>Eukaryota</taxon>
        <taxon>Metazoa</taxon>
        <taxon>Ecdysozoa</taxon>
        <taxon>Arthropoda</taxon>
        <taxon>Hexapoda</taxon>
        <taxon>Insecta</taxon>
        <taxon>Pterygota</taxon>
        <taxon>Neoptera</taxon>
        <taxon>Endopterygota</taxon>
        <taxon>Diptera</taxon>
        <taxon>Brachycera</taxon>
        <taxon>Muscomorpha</taxon>
        <taxon>Muscoidea</taxon>
        <taxon>Muscidae</taxon>
        <taxon>Musca</taxon>
    </lineage>
</organism>
<proteinExistence type="predicted"/>
<accession>A0A1I8NBD8</accession>
<dbReference type="AlphaFoldDB" id="A0A1I8NBD8"/>
<dbReference type="Proteomes" id="UP001652621">
    <property type="component" value="Unplaced"/>
</dbReference>
<name>A0A1I8NBD8_MUSDO</name>
<dbReference type="eggNOG" id="KOG4850">
    <property type="taxonomic scope" value="Eukaryota"/>
</dbReference>
<evidence type="ECO:0000259" key="2">
    <source>
        <dbReference type="Pfam" id="PF14949"/>
    </source>
</evidence>
<gene>
    <name evidence="3" type="primary">101893800</name>
    <name evidence="5" type="synonym">LOC101893800</name>
</gene>
<dbReference type="VEuPathDB" id="VectorBase:MDOA013501"/>